<evidence type="ECO:0000313" key="3">
    <source>
        <dbReference type="Proteomes" id="UP000285864"/>
    </source>
</evidence>
<reference evidence="2 3" key="1">
    <citation type="submission" date="2018-08" db="EMBL/GenBank/DDBJ databases">
        <title>A genome reference for cultivated species of the human gut microbiota.</title>
        <authorList>
            <person name="Zou Y."/>
            <person name="Xue W."/>
            <person name="Luo G."/>
        </authorList>
    </citation>
    <scope>NUCLEOTIDE SEQUENCE [LARGE SCALE GENOMIC DNA]</scope>
    <source>
        <strain evidence="2 3">AF24-2</strain>
    </source>
</reference>
<proteinExistence type="predicted"/>
<gene>
    <name evidence="2" type="ORF">DWY20_07710</name>
</gene>
<keyword evidence="1" id="KW-0732">Signal</keyword>
<accession>A0A412GP47</accession>
<dbReference type="EMBL" id="QRUU01000027">
    <property type="protein sequence ID" value="RGR96561.1"/>
    <property type="molecule type" value="Genomic_DNA"/>
</dbReference>
<dbReference type="InterPro" id="IPR008969">
    <property type="entry name" value="CarboxyPept-like_regulatory"/>
</dbReference>
<comment type="caution">
    <text evidence="2">The sequence shown here is derived from an EMBL/GenBank/DDBJ whole genome shotgun (WGS) entry which is preliminary data.</text>
</comment>
<dbReference type="Proteomes" id="UP000285864">
    <property type="component" value="Unassembled WGS sequence"/>
</dbReference>
<evidence type="ECO:0008006" key="4">
    <source>
        <dbReference type="Google" id="ProtNLM"/>
    </source>
</evidence>
<feature type="chain" id="PRO_5019059242" description="Lipoprotein, rSAM/lipoprotein system" evidence="1">
    <location>
        <begin position="30"/>
        <end position="155"/>
    </location>
</feature>
<dbReference type="AlphaFoldDB" id="A0A412GP47"/>
<dbReference type="RefSeq" id="WP_118484285.1">
    <property type="nucleotide sequence ID" value="NZ_CAUELD010000017.1"/>
</dbReference>
<organism evidence="2 3">
    <name type="scientific">Phocaeicola coprocola</name>
    <dbReference type="NCBI Taxonomy" id="310298"/>
    <lineage>
        <taxon>Bacteria</taxon>
        <taxon>Pseudomonadati</taxon>
        <taxon>Bacteroidota</taxon>
        <taxon>Bacteroidia</taxon>
        <taxon>Bacteroidales</taxon>
        <taxon>Bacteroidaceae</taxon>
        <taxon>Phocaeicola</taxon>
    </lineage>
</organism>
<feature type="signal peptide" evidence="1">
    <location>
        <begin position="1"/>
        <end position="29"/>
    </location>
</feature>
<sequence>MRKKVSCFSTRVWAGFLALLGFASCTSNEDPEDIPLEYGTPTVGFQVQGVVTDEEGNPLEDIQVIVRRAYNNDYRSGDTIYTDNKGAFAAEKFVTTGFESDEQKVYFNDENKVFKSDSILLKDMKLEKIEEGSGWSHGTYQATTEVKLKKAEKEE</sequence>
<dbReference type="SUPFAM" id="SSF49464">
    <property type="entry name" value="Carboxypeptidase regulatory domain-like"/>
    <property type="match status" value="1"/>
</dbReference>
<evidence type="ECO:0000256" key="1">
    <source>
        <dbReference type="SAM" id="SignalP"/>
    </source>
</evidence>
<protein>
    <recommendedName>
        <fullName evidence="4">Lipoprotein, rSAM/lipoprotein system</fullName>
    </recommendedName>
</protein>
<keyword evidence="3" id="KW-1185">Reference proteome</keyword>
<dbReference type="PROSITE" id="PS51257">
    <property type="entry name" value="PROKAR_LIPOPROTEIN"/>
    <property type="match status" value="1"/>
</dbReference>
<dbReference type="NCBIfam" id="TIGR04134">
    <property type="entry name" value="lipo_with_rSAM"/>
    <property type="match status" value="1"/>
</dbReference>
<name>A0A412GP47_9BACT</name>
<evidence type="ECO:0000313" key="2">
    <source>
        <dbReference type="EMBL" id="RGR96561.1"/>
    </source>
</evidence>
<dbReference type="InterPro" id="IPR026403">
    <property type="entry name" value="Lipo_with_rSAM"/>
</dbReference>